<evidence type="ECO:0000256" key="1">
    <source>
        <dbReference type="SAM" id="MobiDB-lite"/>
    </source>
</evidence>
<sequence length="169" mass="18742">MFGCPPTVGLATLQQDEDLNSEMTNRQHGSVSQSSNDDLVALLSQFLTPVNQNSAISVKNSSLPDIHPACETPDSQPTSEISYRQPTSETQDSQQSSDVEASLLDILIPKSQSVSVEEHTPNEVHSLQYEREFKKCSVYFQTNSTLQACFDICIRSECIQRNIMQVAQT</sequence>
<accession>A0A6J8DZ33</accession>
<reference evidence="2 3" key="1">
    <citation type="submission" date="2020-06" db="EMBL/GenBank/DDBJ databases">
        <authorList>
            <person name="Li R."/>
            <person name="Bekaert M."/>
        </authorList>
    </citation>
    <scope>NUCLEOTIDE SEQUENCE [LARGE SCALE GENOMIC DNA]</scope>
    <source>
        <strain evidence="3">wild</strain>
    </source>
</reference>
<protein>
    <submittedName>
        <fullName evidence="2">Uncharacterized protein</fullName>
    </submittedName>
</protein>
<proteinExistence type="predicted"/>
<dbReference type="Proteomes" id="UP000507470">
    <property type="component" value="Unassembled WGS sequence"/>
</dbReference>
<gene>
    <name evidence="2" type="ORF">MCOR_46302</name>
</gene>
<organism evidence="2 3">
    <name type="scientific">Mytilus coruscus</name>
    <name type="common">Sea mussel</name>
    <dbReference type="NCBI Taxonomy" id="42192"/>
    <lineage>
        <taxon>Eukaryota</taxon>
        <taxon>Metazoa</taxon>
        <taxon>Spiralia</taxon>
        <taxon>Lophotrochozoa</taxon>
        <taxon>Mollusca</taxon>
        <taxon>Bivalvia</taxon>
        <taxon>Autobranchia</taxon>
        <taxon>Pteriomorphia</taxon>
        <taxon>Mytilida</taxon>
        <taxon>Mytiloidea</taxon>
        <taxon>Mytilidae</taxon>
        <taxon>Mytilinae</taxon>
        <taxon>Mytilus</taxon>
    </lineage>
</organism>
<feature type="region of interest" description="Disordered" evidence="1">
    <location>
        <begin position="61"/>
        <end position="99"/>
    </location>
</feature>
<evidence type="ECO:0000313" key="2">
    <source>
        <dbReference type="EMBL" id="CAC5413410.1"/>
    </source>
</evidence>
<evidence type="ECO:0000313" key="3">
    <source>
        <dbReference type="Proteomes" id="UP000507470"/>
    </source>
</evidence>
<dbReference type="AlphaFoldDB" id="A0A6J8DZ33"/>
<dbReference type="EMBL" id="CACVKT020008135">
    <property type="protein sequence ID" value="CAC5413410.1"/>
    <property type="molecule type" value="Genomic_DNA"/>
</dbReference>
<feature type="compositionally biased region" description="Polar residues" evidence="1">
    <location>
        <begin position="73"/>
        <end position="90"/>
    </location>
</feature>
<keyword evidence="3" id="KW-1185">Reference proteome</keyword>
<name>A0A6J8DZ33_MYTCO</name>